<dbReference type="NCBIfam" id="TIGR02727">
    <property type="entry name" value="MTHFS_bact"/>
    <property type="match status" value="1"/>
</dbReference>
<evidence type="ECO:0000256" key="2">
    <source>
        <dbReference type="ARBA" id="ARBA00022741"/>
    </source>
</evidence>
<comment type="cofactor">
    <cofactor evidence="5">
        <name>Mg(2+)</name>
        <dbReference type="ChEBI" id="CHEBI:18420"/>
    </cofactor>
</comment>
<dbReference type="EC" id="6.3.3.2" evidence="5"/>
<evidence type="ECO:0000256" key="5">
    <source>
        <dbReference type="RuleBase" id="RU361279"/>
    </source>
</evidence>
<dbReference type="OrthoDB" id="9801938at2"/>
<evidence type="ECO:0000313" key="6">
    <source>
        <dbReference type="EMBL" id="EGD58661.1"/>
    </source>
</evidence>
<keyword evidence="5" id="KW-0460">Magnesium</keyword>
<comment type="similarity">
    <text evidence="1 5">Belongs to the 5-formyltetrahydrofolate cyclo-ligase family.</text>
</comment>
<dbReference type="RefSeq" id="WP_008066435.1">
    <property type="nucleotide sequence ID" value="NZ_AQWK01000002.1"/>
</dbReference>
<sequence>MNDEDTAAVDKAALRKALRATRKAHVESLDPRIRALLLLRPPTALVDLIPKGATIGLYIPGRYEAPAVGYARFFHDAGHKIAMPWFAGRDTPMEFRHWTLPHLDELLVPGPYGVPQPEADVEALEPDFLFVPLVGFTANGARLGQGGGHYDRWLGAHHDVPAVGLAWDCQLVEELPHEDHDRPLVAVVTPTRLFGPFGESGDA</sequence>
<organism evidence="6 7">
    <name type="scientific">Novosphingobium nitrogenifigens DSM 19370</name>
    <dbReference type="NCBI Taxonomy" id="983920"/>
    <lineage>
        <taxon>Bacteria</taxon>
        <taxon>Pseudomonadati</taxon>
        <taxon>Pseudomonadota</taxon>
        <taxon>Alphaproteobacteria</taxon>
        <taxon>Sphingomonadales</taxon>
        <taxon>Sphingomonadaceae</taxon>
        <taxon>Novosphingobium</taxon>
    </lineage>
</organism>
<reference evidence="6 7" key="1">
    <citation type="journal article" date="2012" name="J. Bacteriol.">
        <title>Draft Genome Sequence of Novosphingobium nitrogenifigens Y88T.</title>
        <authorList>
            <person name="Strabala T.J."/>
            <person name="Macdonald L."/>
            <person name="Liu V."/>
            <person name="Smit A.M."/>
        </authorList>
    </citation>
    <scope>NUCLEOTIDE SEQUENCE [LARGE SCALE GENOMIC DNA]</scope>
    <source>
        <strain evidence="6 7">DSM 19370</strain>
    </source>
</reference>
<dbReference type="AlphaFoldDB" id="F1Z9T1"/>
<keyword evidence="7" id="KW-1185">Reference proteome</keyword>
<feature type="binding site" evidence="4">
    <location>
        <position position="59"/>
    </location>
    <ligand>
        <name>substrate</name>
    </ligand>
</feature>
<dbReference type="GO" id="GO:0009396">
    <property type="term" value="P:folic acid-containing compound biosynthetic process"/>
    <property type="evidence" value="ECO:0007669"/>
    <property type="project" value="TreeGrafter"/>
</dbReference>
<dbReference type="eggNOG" id="COG0212">
    <property type="taxonomic scope" value="Bacteria"/>
</dbReference>
<dbReference type="Gene3D" id="3.40.50.10420">
    <property type="entry name" value="NagB/RpiA/CoA transferase-like"/>
    <property type="match status" value="1"/>
</dbReference>
<dbReference type="GO" id="GO:0046872">
    <property type="term" value="F:metal ion binding"/>
    <property type="evidence" value="ECO:0007669"/>
    <property type="project" value="UniProtKB-KW"/>
</dbReference>
<keyword evidence="5" id="KW-0479">Metal-binding</keyword>
<dbReference type="HOGENOM" id="CLU_066245_0_1_5"/>
<evidence type="ECO:0000256" key="4">
    <source>
        <dbReference type="PIRSR" id="PIRSR006806-1"/>
    </source>
</evidence>
<proteinExistence type="inferred from homology"/>
<dbReference type="InParanoid" id="F1Z9T1"/>
<dbReference type="EMBL" id="AEWJ01000041">
    <property type="protein sequence ID" value="EGD58661.1"/>
    <property type="molecule type" value="Genomic_DNA"/>
</dbReference>
<dbReference type="SUPFAM" id="SSF100950">
    <property type="entry name" value="NagB/RpiA/CoA transferase-like"/>
    <property type="match status" value="1"/>
</dbReference>
<dbReference type="InterPro" id="IPR002698">
    <property type="entry name" value="FTHF_cligase"/>
</dbReference>
<comment type="catalytic activity">
    <reaction evidence="5">
        <text>(6S)-5-formyl-5,6,7,8-tetrahydrofolate + ATP = (6R)-5,10-methenyltetrahydrofolate + ADP + phosphate</text>
        <dbReference type="Rhea" id="RHEA:10488"/>
        <dbReference type="ChEBI" id="CHEBI:30616"/>
        <dbReference type="ChEBI" id="CHEBI:43474"/>
        <dbReference type="ChEBI" id="CHEBI:57455"/>
        <dbReference type="ChEBI" id="CHEBI:57457"/>
        <dbReference type="ChEBI" id="CHEBI:456216"/>
        <dbReference type="EC" id="6.3.3.2"/>
    </reaction>
</comment>
<evidence type="ECO:0000256" key="1">
    <source>
        <dbReference type="ARBA" id="ARBA00010638"/>
    </source>
</evidence>
<comment type="caution">
    <text evidence="6">The sequence shown here is derived from an EMBL/GenBank/DDBJ whole genome shotgun (WGS) entry which is preliminary data.</text>
</comment>
<feature type="binding site" evidence="4">
    <location>
        <begin position="11"/>
        <end position="15"/>
    </location>
    <ligand>
        <name>ATP</name>
        <dbReference type="ChEBI" id="CHEBI:30616"/>
    </ligand>
</feature>
<dbReference type="Pfam" id="PF01812">
    <property type="entry name" value="5-FTHF_cyc-lig"/>
    <property type="match status" value="1"/>
</dbReference>
<keyword evidence="3 4" id="KW-0067">ATP-binding</keyword>
<dbReference type="PANTHER" id="PTHR23407">
    <property type="entry name" value="ATPASE INHIBITOR/5-FORMYLTETRAHYDROFOLATE CYCLO-LIGASE"/>
    <property type="match status" value="1"/>
</dbReference>
<keyword evidence="6" id="KW-0436">Ligase</keyword>
<dbReference type="GO" id="GO:0035999">
    <property type="term" value="P:tetrahydrofolate interconversion"/>
    <property type="evidence" value="ECO:0007669"/>
    <property type="project" value="TreeGrafter"/>
</dbReference>
<evidence type="ECO:0000313" key="7">
    <source>
        <dbReference type="Proteomes" id="UP000004728"/>
    </source>
</evidence>
<name>F1Z9T1_9SPHN</name>
<dbReference type="PIRSF" id="PIRSF006806">
    <property type="entry name" value="FTHF_cligase"/>
    <property type="match status" value="1"/>
</dbReference>
<dbReference type="Proteomes" id="UP000004728">
    <property type="component" value="Unassembled WGS sequence"/>
</dbReference>
<dbReference type="InterPro" id="IPR024185">
    <property type="entry name" value="FTHF_cligase-like_sf"/>
</dbReference>
<keyword evidence="2 4" id="KW-0547">Nucleotide-binding</keyword>
<accession>F1Z9T1</accession>
<dbReference type="PANTHER" id="PTHR23407:SF1">
    <property type="entry name" value="5-FORMYLTETRAHYDROFOLATE CYCLO-LIGASE"/>
    <property type="match status" value="1"/>
</dbReference>
<gene>
    <name evidence="6" type="ORF">Y88_0718</name>
</gene>
<dbReference type="InterPro" id="IPR037171">
    <property type="entry name" value="NagB/RpiA_transferase-like"/>
</dbReference>
<protein>
    <recommendedName>
        <fullName evidence="5">5-formyltetrahydrofolate cyclo-ligase</fullName>
        <ecNumber evidence="5">6.3.3.2</ecNumber>
    </recommendedName>
</protein>
<evidence type="ECO:0000256" key="3">
    <source>
        <dbReference type="ARBA" id="ARBA00022840"/>
    </source>
</evidence>
<dbReference type="GO" id="GO:0005524">
    <property type="term" value="F:ATP binding"/>
    <property type="evidence" value="ECO:0007669"/>
    <property type="project" value="UniProtKB-KW"/>
</dbReference>
<feature type="binding site" evidence="4">
    <location>
        <position position="64"/>
    </location>
    <ligand>
        <name>substrate</name>
    </ligand>
</feature>
<dbReference type="GO" id="GO:0030272">
    <property type="term" value="F:5-formyltetrahydrofolate cyclo-ligase activity"/>
    <property type="evidence" value="ECO:0007669"/>
    <property type="project" value="UniProtKB-EC"/>
</dbReference>
<feature type="binding site" evidence="4">
    <location>
        <begin position="142"/>
        <end position="150"/>
    </location>
    <ligand>
        <name>ATP</name>
        <dbReference type="ChEBI" id="CHEBI:30616"/>
    </ligand>
</feature>
<dbReference type="STRING" id="983920.Y88_0718"/>